<evidence type="ECO:0000313" key="1">
    <source>
        <dbReference type="EMBL" id="MDQ0643488.1"/>
    </source>
</evidence>
<evidence type="ECO:0000313" key="2">
    <source>
        <dbReference type="Proteomes" id="UP001239085"/>
    </source>
</evidence>
<gene>
    <name evidence="1" type="ORF">QFZ46_001648</name>
</gene>
<organism evidence="1 2">
    <name type="scientific">Microbacterium murale</name>
    <dbReference type="NCBI Taxonomy" id="1081040"/>
    <lineage>
        <taxon>Bacteria</taxon>
        <taxon>Bacillati</taxon>
        <taxon>Actinomycetota</taxon>
        <taxon>Actinomycetes</taxon>
        <taxon>Micrococcales</taxon>
        <taxon>Microbacteriaceae</taxon>
        <taxon>Microbacterium</taxon>
    </lineage>
</organism>
<accession>A0ABU0P840</accession>
<comment type="caution">
    <text evidence="1">The sequence shown here is derived from an EMBL/GenBank/DDBJ whole genome shotgun (WGS) entry which is preliminary data.</text>
</comment>
<sequence>MISVLLDDVIYTDYGQFTIVSNAGSFDGDAARFFAGQANGWVGADVPGTLHVVLGRRSGGSRVRIELSTDEPQLERSQDIVEGSVTFQPDTPVAWEAWAAETSGPLAIPPGSYRTRVSAIGRDEGSANEFAEIAVDSYLIQFWPAPASEDAILKTSSQDATYWNREWGSRRD</sequence>
<name>A0ABU0P840_9MICO</name>
<proteinExistence type="predicted"/>
<dbReference type="RefSeq" id="WP_307360283.1">
    <property type="nucleotide sequence ID" value="NZ_JAUSXK010000001.1"/>
</dbReference>
<reference evidence="1 2" key="1">
    <citation type="submission" date="2023-07" db="EMBL/GenBank/DDBJ databases">
        <title>Comparative genomics of wheat-associated soil bacteria to identify genetic determinants of phenazine resistance.</title>
        <authorList>
            <person name="Mouncey N."/>
        </authorList>
    </citation>
    <scope>NUCLEOTIDE SEQUENCE [LARGE SCALE GENOMIC DNA]</scope>
    <source>
        <strain evidence="1 2">W2I7</strain>
    </source>
</reference>
<dbReference type="Proteomes" id="UP001239085">
    <property type="component" value="Unassembled WGS sequence"/>
</dbReference>
<keyword evidence="2" id="KW-1185">Reference proteome</keyword>
<protein>
    <submittedName>
        <fullName evidence="1">Uncharacterized protein</fullName>
    </submittedName>
</protein>
<dbReference type="EMBL" id="JAUSXK010000001">
    <property type="protein sequence ID" value="MDQ0643488.1"/>
    <property type="molecule type" value="Genomic_DNA"/>
</dbReference>